<dbReference type="GO" id="GO:0032580">
    <property type="term" value="C:Golgi cisterna membrane"/>
    <property type="evidence" value="ECO:0007669"/>
    <property type="project" value="UniProtKB-SubCell"/>
</dbReference>
<keyword evidence="6 9" id="KW-1133">Transmembrane helix</keyword>
<evidence type="ECO:0000256" key="9">
    <source>
        <dbReference type="RuleBase" id="RU364016"/>
    </source>
</evidence>
<dbReference type="EMBL" id="CACRXK020004178">
    <property type="protein sequence ID" value="CAB4001781.1"/>
    <property type="molecule type" value="Genomic_DNA"/>
</dbReference>
<evidence type="ECO:0000256" key="7">
    <source>
        <dbReference type="ARBA" id="ARBA00023034"/>
    </source>
</evidence>
<evidence type="ECO:0000256" key="8">
    <source>
        <dbReference type="ARBA" id="ARBA00023136"/>
    </source>
</evidence>
<evidence type="ECO:0000313" key="10">
    <source>
        <dbReference type="EMBL" id="CAB4001781.1"/>
    </source>
</evidence>
<dbReference type="PANTHER" id="PTHR12369">
    <property type="entry name" value="CHONDROITIN SYNTHASE"/>
    <property type="match status" value="1"/>
</dbReference>
<sequence>MNYIPTDSVQCQTHVQVRTPTLSTIRRRKFGQLFETMGQSKKTRVFALVFLGIVVSFTFSVWTSRYARFPPLRCLYVARTRVSNAAHNLARPNAIRDEFHTKGFLFISVMSSQKYLNTRARGVWETWGKEVPGKLAFFTGHINRTDDTKYLPIIELDVPDDVYPPQTKAFKMLEYVYEHFVDKYEWFMRADDDVYLRTDKLRLYLMKFDSAEDLVIGQPGTGKKEEIGKLGLGRDDNFCLGGPGIMMTSSVLRNVGPNAVYCLNTTASYHEDVEIGRCLRQFGGVMCPWGFEAKELFRQVYEKPMEAYHGSLDAIEYIKGISFHPVKDPAYMRRMHVFFSTQHIHRLLIRKRSLDRTIENIEPFLKGSMHWTNSRKLLSDHNDRSHRNARNSSQPWESFDFSKVWALTDKPPLRYIHDGTEAAMTKVVDFSKEILLRDGESNLYEKISFDKWHNGYMRVDPLTGTEFWVELGTKYQTRDPNQGAKVTRMRRTVRIRQTFGKFIIKPEENYGVSKIPLHFIVPLMERLENFKRFLRSFEEDFILNNDPVKLLVVYFPDVASSVEQKKVFDQYVKKYPSVEMKWLDVKGPFKRAVGLQIGTDYFGNNSLLYFCDVDLVFRREFADRCRANAVLGKRAYFPVMFSQFNPKITFANKRHPGHYYYTKEAGFWRWYSFGPVCAYAKDINDSGGLNTGLLGWGLEDVDLYEKFLKRSDIEIFRAPDPGLVHVYHPHAPCDPKSTEEQQTMCRAAQADIYSSAPSCVDYLHTKGYLGYFL</sequence>
<dbReference type="SUPFAM" id="SSF53448">
    <property type="entry name" value="Nucleotide-diphospho-sugar transferases"/>
    <property type="match status" value="2"/>
</dbReference>
<dbReference type="Gene3D" id="3.90.550.10">
    <property type="entry name" value="Spore Coat Polysaccharide Biosynthesis Protein SpsA, Chain A"/>
    <property type="match status" value="1"/>
</dbReference>
<evidence type="ECO:0000313" key="11">
    <source>
        <dbReference type="Proteomes" id="UP001152795"/>
    </source>
</evidence>
<keyword evidence="4 9" id="KW-0812">Transmembrane</keyword>
<evidence type="ECO:0000256" key="4">
    <source>
        <dbReference type="ARBA" id="ARBA00022692"/>
    </source>
</evidence>
<keyword evidence="8 9" id="KW-0472">Membrane</keyword>
<reference evidence="10" key="1">
    <citation type="submission" date="2020-04" db="EMBL/GenBank/DDBJ databases">
        <authorList>
            <person name="Alioto T."/>
            <person name="Alioto T."/>
            <person name="Gomez Garrido J."/>
        </authorList>
    </citation>
    <scope>NUCLEOTIDE SEQUENCE</scope>
    <source>
        <strain evidence="10">A484AB</strain>
    </source>
</reference>
<evidence type="ECO:0000256" key="6">
    <source>
        <dbReference type="ARBA" id="ARBA00022989"/>
    </source>
</evidence>
<dbReference type="Proteomes" id="UP001152795">
    <property type="component" value="Unassembled WGS sequence"/>
</dbReference>
<feature type="transmembrane region" description="Helical" evidence="9">
    <location>
        <begin position="45"/>
        <end position="63"/>
    </location>
</feature>
<dbReference type="InterPro" id="IPR008428">
    <property type="entry name" value="Chond_GalNAc"/>
</dbReference>
<dbReference type="GO" id="GO:0047238">
    <property type="term" value="F:glucuronosyl-N-acetylgalactosaminyl-proteoglycan 4-beta-N-acetylgalactosaminyltransferase activity"/>
    <property type="evidence" value="ECO:0007669"/>
    <property type="project" value="TreeGrafter"/>
</dbReference>
<dbReference type="AlphaFoldDB" id="A0A7D9E525"/>
<gene>
    <name evidence="10" type="ORF">PACLA_8A032837</name>
</gene>
<proteinExistence type="inferred from homology"/>
<comment type="caution">
    <text evidence="10">The sequence shown here is derived from an EMBL/GenBank/DDBJ whole genome shotgun (WGS) entry which is preliminary data.</text>
</comment>
<evidence type="ECO:0000256" key="5">
    <source>
        <dbReference type="ARBA" id="ARBA00022968"/>
    </source>
</evidence>
<dbReference type="OrthoDB" id="431432at2759"/>
<protein>
    <recommendedName>
        <fullName evidence="9">Hexosyltransferase</fullName>
        <ecNumber evidence="9">2.4.1.-</ecNumber>
    </recommendedName>
</protein>
<keyword evidence="3 9" id="KW-0808">Transferase</keyword>
<dbReference type="EC" id="2.4.1.-" evidence="9"/>
<evidence type="ECO:0000256" key="1">
    <source>
        <dbReference type="ARBA" id="ARBA00004447"/>
    </source>
</evidence>
<dbReference type="InterPro" id="IPR051227">
    <property type="entry name" value="CS_glycosyltransferase"/>
</dbReference>
<comment type="subcellular location">
    <subcellularLocation>
        <location evidence="1 9">Golgi apparatus</location>
        <location evidence="1 9">Golgi stack membrane</location>
        <topology evidence="1 9">Single-pass type II membrane protein</topology>
    </subcellularLocation>
</comment>
<evidence type="ECO:0000256" key="2">
    <source>
        <dbReference type="ARBA" id="ARBA00009239"/>
    </source>
</evidence>
<dbReference type="Gene3D" id="3.90.550.50">
    <property type="match status" value="1"/>
</dbReference>
<evidence type="ECO:0000256" key="3">
    <source>
        <dbReference type="ARBA" id="ARBA00022679"/>
    </source>
</evidence>
<dbReference type="Pfam" id="PF05679">
    <property type="entry name" value="CHGN"/>
    <property type="match status" value="1"/>
</dbReference>
<accession>A0A7D9E525</accession>
<keyword evidence="5 9" id="KW-0735">Signal-anchor</keyword>
<comment type="similarity">
    <text evidence="2 9">Belongs to the chondroitin N-acetylgalactosaminyltransferase family.</text>
</comment>
<organism evidence="10 11">
    <name type="scientific">Paramuricea clavata</name>
    <name type="common">Red gorgonian</name>
    <name type="synonym">Violescent sea-whip</name>
    <dbReference type="NCBI Taxonomy" id="317549"/>
    <lineage>
        <taxon>Eukaryota</taxon>
        <taxon>Metazoa</taxon>
        <taxon>Cnidaria</taxon>
        <taxon>Anthozoa</taxon>
        <taxon>Octocorallia</taxon>
        <taxon>Malacalcyonacea</taxon>
        <taxon>Plexauridae</taxon>
        <taxon>Paramuricea</taxon>
    </lineage>
</organism>
<dbReference type="PANTHER" id="PTHR12369:SF11">
    <property type="entry name" value="HEXOSYLTRANSFERASE"/>
    <property type="match status" value="1"/>
</dbReference>
<dbReference type="InterPro" id="IPR029044">
    <property type="entry name" value="Nucleotide-diphossugar_trans"/>
</dbReference>
<name>A0A7D9E525_PARCT</name>
<keyword evidence="11" id="KW-1185">Reference proteome</keyword>
<keyword evidence="7 9" id="KW-0333">Golgi apparatus</keyword>